<feature type="domain" description="SH3" evidence="10">
    <location>
        <begin position="161"/>
        <end position="220"/>
    </location>
</feature>
<keyword evidence="3 7" id="KW-0728">SH3 domain</keyword>
<comment type="subcellular location">
    <subcellularLocation>
        <location evidence="1 8">Nucleus</location>
    </subcellularLocation>
</comment>
<evidence type="ECO:0000256" key="7">
    <source>
        <dbReference type="PROSITE-ProRule" id="PRU00192"/>
    </source>
</evidence>
<dbReference type="Proteomes" id="UP000738402">
    <property type="component" value="Unassembled WGS sequence"/>
</dbReference>
<organism evidence="11 12">
    <name type="scientific">Ogataea haglerorum</name>
    <dbReference type="NCBI Taxonomy" id="1937702"/>
    <lineage>
        <taxon>Eukaryota</taxon>
        <taxon>Fungi</taxon>
        <taxon>Dikarya</taxon>
        <taxon>Ascomycota</taxon>
        <taxon>Saccharomycotina</taxon>
        <taxon>Pichiomycetes</taxon>
        <taxon>Pichiales</taxon>
        <taxon>Pichiaceae</taxon>
        <taxon>Ogataea</taxon>
    </lineage>
</organism>
<dbReference type="AlphaFoldDB" id="A0AAN6D546"/>
<gene>
    <name evidence="11" type="ORF">KL933_003648</name>
</gene>
<dbReference type="GO" id="GO:0005665">
    <property type="term" value="C:RNA polymerase II, core complex"/>
    <property type="evidence" value="ECO:0007669"/>
    <property type="project" value="TreeGrafter"/>
</dbReference>
<dbReference type="InterPro" id="IPR005576">
    <property type="entry name" value="Rpb7-like_N"/>
</dbReference>
<comment type="function">
    <text evidence="8">DNA-dependent RNA polymerase which catalyzes the transcription of DNA into RNA using the four ribonucleoside triphosphates as substrates.</text>
</comment>
<dbReference type="PRINTS" id="PR00499">
    <property type="entry name" value="P67PHOX"/>
</dbReference>
<dbReference type="PANTHER" id="PTHR12709:SF4">
    <property type="entry name" value="DNA-DIRECTED RNA POLYMERASE II SUBUNIT RPB7"/>
    <property type="match status" value="1"/>
</dbReference>
<dbReference type="GO" id="GO:0003697">
    <property type="term" value="F:single-stranded DNA binding"/>
    <property type="evidence" value="ECO:0007669"/>
    <property type="project" value="TreeGrafter"/>
</dbReference>
<dbReference type="GO" id="GO:0031369">
    <property type="term" value="F:translation initiation factor binding"/>
    <property type="evidence" value="ECO:0007669"/>
    <property type="project" value="TreeGrafter"/>
</dbReference>
<reference evidence="11" key="1">
    <citation type="journal article" date="2021" name="G3 (Bethesda)">
        <title>Genomic diversity, chromosomal rearrangements, and interspecies hybridization in the ogataea polymorpha species complex.</title>
        <authorList>
            <person name="Hanson S.J."/>
            <person name="Cinneide E.O."/>
            <person name="Salzberg L.I."/>
            <person name="Wolfe K.H."/>
            <person name="McGowan J."/>
            <person name="Fitzpatrick D.A."/>
            <person name="Matlin K."/>
        </authorList>
    </citation>
    <scope>NUCLEOTIDE SEQUENCE</scope>
    <source>
        <strain evidence="11">83-405-1</strain>
    </source>
</reference>
<dbReference type="CDD" id="cd04329">
    <property type="entry name" value="RNAP_II_Rpb7_N"/>
    <property type="match status" value="1"/>
</dbReference>
<keyword evidence="6 8" id="KW-0539">Nucleus</keyword>
<dbReference type="SUPFAM" id="SSF50249">
    <property type="entry name" value="Nucleic acid-binding proteins"/>
    <property type="match status" value="1"/>
</dbReference>
<dbReference type="FunFam" id="3.30.1490.120:FF:000001">
    <property type="entry name" value="DNA-directed RNA polymerase II subunit RPB7"/>
    <property type="match status" value="1"/>
</dbReference>
<dbReference type="Pfam" id="PF03876">
    <property type="entry name" value="SHS2_Rpb7-N"/>
    <property type="match status" value="1"/>
</dbReference>
<evidence type="ECO:0000256" key="9">
    <source>
        <dbReference type="SAM" id="MobiDB-lite"/>
    </source>
</evidence>
<dbReference type="InterPro" id="IPR012340">
    <property type="entry name" value="NA-bd_OB-fold"/>
</dbReference>
<dbReference type="Gene3D" id="2.40.50.140">
    <property type="entry name" value="Nucleic acid-binding proteins"/>
    <property type="match status" value="1"/>
</dbReference>
<keyword evidence="4 8" id="KW-0240">DNA-directed RNA polymerase</keyword>
<dbReference type="GO" id="GO:0000932">
    <property type="term" value="C:P-body"/>
    <property type="evidence" value="ECO:0007669"/>
    <property type="project" value="TreeGrafter"/>
</dbReference>
<dbReference type="PROSITE" id="PS50002">
    <property type="entry name" value="SH3"/>
    <property type="match status" value="1"/>
</dbReference>
<dbReference type="CDD" id="cd04462">
    <property type="entry name" value="S1_RNAPII_Rpb7"/>
    <property type="match status" value="1"/>
</dbReference>
<protein>
    <recommendedName>
        <fullName evidence="8">DNA-directed RNA polymerase subunit</fullName>
    </recommendedName>
</protein>
<dbReference type="EMBL" id="JAHLUH010000010">
    <property type="protein sequence ID" value="KAG7726206.1"/>
    <property type="molecule type" value="Genomic_DNA"/>
</dbReference>
<dbReference type="SMART" id="SM00326">
    <property type="entry name" value="SH3"/>
    <property type="match status" value="1"/>
</dbReference>
<evidence type="ECO:0000256" key="5">
    <source>
        <dbReference type="ARBA" id="ARBA00023163"/>
    </source>
</evidence>
<dbReference type="InterPro" id="IPR036898">
    <property type="entry name" value="RNA_pol_Rpb7-like_N_sf"/>
</dbReference>
<evidence type="ECO:0000256" key="8">
    <source>
        <dbReference type="RuleBase" id="RU369086"/>
    </source>
</evidence>
<feature type="region of interest" description="Disordered" evidence="9">
    <location>
        <begin position="134"/>
        <end position="163"/>
    </location>
</feature>
<dbReference type="InterPro" id="IPR036028">
    <property type="entry name" value="SH3-like_dom_sf"/>
</dbReference>
<comment type="similarity">
    <text evidence="2">Belongs to the eukaryotic RPB7/RPC8 RNA polymerase subunit family.</text>
</comment>
<evidence type="ECO:0000256" key="2">
    <source>
        <dbReference type="ARBA" id="ARBA00009307"/>
    </source>
</evidence>
<comment type="caution">
    <text evidence="11">The sequence shown here is derived from an EMBL/GenBank/DDBJ whole genome shotgun (WGS) entry which is preliminary data.</text>
</comment>
<dbReference type="FunFam" id="2.40.50.140:FF:000043">
    <property type="entry name" value="DNA-directed RNA polymerase II subunit RPB7"/>
    <property type="match status" value="1"/>
</dbReference>
<dbReference type="Gene3D" id="2.30.30.40">
    <property type="entry name" value="SH3 Domains"/>
    <property type="match status" value="1"/>
</dbReference>
<dbReference type="Pfam" id="PF00575">
    <property type="entry name" value="S1"/>
    <property type="match status" value="1"/>
</dbReference>
<dbReference type="SUPFAM" id="SSF88798">
    <property type="entry name" value="N-terminal, heterodimerisation domain of RBP7 (RpoE)"/>
    <property type="match status" value="1"/>
</dbReference>
<evidence type="ECO:0000313" key="12">
    <source>
        <dbReference type="Proteomes" id="UP000738402"/>
    </source>
</evidence>
<dbReference type="PANTHER" id="PTHR12709">
    <property type="entry name" value="DNA-DIRECTED RNA POLYMERASE II, III"/>
    <property type="match status" value="1"/>
</dbReference>
<dbReference type="GO" id="GO:0045948">
    <property type="term" value="P:positive regulation of translational initiation"/>
    <property type="evidence" value="ECO:0007669"/>
    <property type="project" value="TreeGrafter"/>
</dbReference>
<evidence type="ECO:0000313" key="11">
    <source>
        <dbReference type="EMBL" id="KAG7726206.1"/>
    </source>
</evidence>
<evidence type="ECO:0000256" key="3">
    <source>
        <dbReference type="ARBA" id="ARBA00022443"/>
    </source>
</evidence>
<dbReference type="PRINTS" id="PR00452">
    <property type="entry name" value="SH3DOMAIN"/>
</dbReference>
<dbReference type="Gene3D" id="3.30.1490.120">
    <property type="entry name" value="RNA polymerase Rpb7-like, N-terminal domain"/>
    <property type="match status" value="1"/>
</dbReference>
<proteinExistence type="inferred from homology"/>
<evidence type="ECO:0000256" key="6">
    <source>
        <dbReference type="ARBA" id="ARBA00023242"/>
    </source>
</evidence>
<dbReference type="FunFam" id="2.30.30.40:FF:000072">
    <property type="entry name" value="Unconventional Myosin IB"/>
    <property type="match status" value="1"/>
</dbReference>
<evidence type="ECO:0000256" key="4">
    <source>
        <dbReference type="ARBA" id="ARBA00022478"/>
    </source>
</evidence>
<dbReference type="SUPFAM" id="SSF50044">
    <property type="entry name" value="SH3-domain"/>
    <property type="match status" value="1"/>
</dbReference>
<dbReference type="Pfam" id="PF00018">
    <property type="entry name" value="SH3_1"/>
    <property type="match status" value="1"/>
</dbReference>
<name>A0AAN6D546_9ASCO</name>
<dbReference type="GO" id="GO:0003727">
    <property type="term" value="F:single-stranded RNA binding"/>
    <property type="evidence" value="ECO:0007669"/>
    <property type="project" value="TreeGrafter"/>
</dbReference>
<dbReference type="GO" id="GO:0060213">
    <property type="term" value="P:positive regulation of nuclear-transcribed mRNA poly(A) tail shortening"/>
    <property type="evidence" value="ECO:0007669"/>
    <property type="project" value="TreeGrafter"/>
</dbReference>
<keyword evidence="5 8" id="KW-0804">Transcription</keyword>
<dbReference type="InterPro" id="IPR045113">
    <property type="entry name" value="Rpb7-like"/>
</dbReference>
<dbReference type="GO" id="GO:0006367">
    <property type="term" value="P:transcription initiation at RNA polymerase II promoter"/>
    <property type="evidence" value="ECO:0007669"/>
    <property type="project" value="TreeGrafter"/>
</dbReference>
<accession>A0AAN6D546</accession>
<dbReference type="InterPro" id="IPR003029">
    <property type="entry name" value="S1_domain"/>
</dbReference>
<evidence type="ECO:0000256" key="1">
    <source>
        <dbReference type="ARBA" id="ARBA00004123"/>
    </source>
</evidence>
<dbReference type="InterPro" id="IPR001452">
    <property type="entry name" value="SH3_domain"/>
</dbReference>
<dbReference type="CDD" id="cd00174">
    <property type="entry name" value="SH3"/>
    <property type="match status" value="1"/>
</dbReference>
<evidence type="ECO:0000259" key="10">
    <source>
        <dbReference type="PROSITE" id="PS50002"/>
    </source>
</evidence>
<sequence length="295" mass="31974">MNQYLQQKLLTDVEGTCTGQFGYIICVLDSMSIDVGKGKIVPGQQGYAEFEVKYRAVVWKPFKGEVVDAIVSSVNNMGFFADVGPLSVFISKHLIPKDMKYTPSHTPPAYISEDQVIMKGSKVRIKIIGMPPKDVGAADKAEPVAPPAAPPTYTQSSPSPSPAEYAEALYDYKPQQPEDVELKAGDKITVIDKLSTSWWKGTVRGKTGMFPANYVRLVGLAPTPAATPQPYQQQPISPMYVPQQQPQEYTPMTVAEQPQGGQHNAMLKKFGSKLGNAAIFGAGATIGSDLVNSIF</sequence>